<gene>
    <name evidence="1" type="ORF">BET03_05800</name>
</gene>
<dbReference type="Proteomes" id="UP000284177">
    <property type="component" value="Unassembled WGS sequence"/>
</dbReference>
<dbReference type="InterPro" id="IPR021328">
    <property type="entry name" value="CotB-like"/>
</dbReference>
<dbReference type="Gene3D" id="1.20.1260.120">
    <property type="entry name" value="Protein of unknown function DUF2935"/>
    <property type="match status" value="1"/>
</dbReference>
<protein>
    <recommendedName>
        <fullName evidence="3">DUF2935 domain-containing protein</fullName>
    </recommendedName>
</protein>
<comment type="caution">
    <text evidence="1">The sequence shown here is derived from an EMBL/GenBank/DDBJ whole genome shotgun (WGS) entry which is preliminary data.</text>
</comment>
<keyword evidence="2" id="KW-1185">Reference proteome</keyword>
<evidence type="ECO:0000313" key="2">
    <source>
        <dbReference type="Proteomes" id="UP000284177"/>
    </source>
</evidence>
<organism evidence="1 2">
    <name type="scientific">Thermohalobacter berrensis</name>
    <dbReference type="NCBI Taxonomy" id="99594"/>
    <lineage>
        <taxon>Bacteria</taxon>
        <taxon>Bacillati</taxon>
        <taxon>Bacillota</taxon>
        <taxon>Tissierellia</taxon>
        <taxon>Tissierellales</taxon>
        <taxon>Thermohalobacteraceae</taxon>
        <taxon>Thermohalobacter</taxon>
    </lineage>
</organism>
<dbReference type="EMBL" id="MCIB01000037">
    <property type="protein sequence ID" value="RKD29572.1"/>
    <property type="molecule type" value="Genomic_DNA"/>
</dbReference>
<dbReference type="OrthoDB" id="2734401at2"/>
<dbReference type="SUPFAM" id="SSF158430">
    <property type="entry name" value="Bacillus cereus metalloprotein-like"/>
    <property type="match status" value="1"/>
</dbReference>
<evidence type="ECO:0008006" key="3">
    <source>
        <dbReference type="Google" id="ProtNLM"/>
    </source>
</evidence>
<name>A0A419SWI8_9FIRM</name>
<reference evidence="1 2" key="1">
    <citation type="submission" date="2016-08" db="EMBL/GenBank/DDBJ databases">
        <title>Novel Firmicutes and Novel Genomes.</title>
        <authorList>
            <person name="Poppleton D.I."/>
            <person name="Gribaldo S."/>
        </authorList>
    </citation>
    <scope>NUCLEOTIDE SEQUENCE [LARGE SCALE GENOMIC DNA]</scope>
    <source>
        <strain evidence="1 2">CTT3</strain>
    </source>
</reference>
<proteinExistence type="predicted"/>
<dbReference type="Pfam" id="PF11155">
    <property type="entry name" value="DUF2935"/>
    <property type="match status" value="1"/>
</dbReference>
<dbReference type="AlphaFoldDB" id="A0A419SWI8"/>
<dbReference type="RefSeq" id="WP_120170520.1">
    <property type="nucleotide sequence ID" value="NZ_MCIB01000037.1"/>
</dbReference>
<evidence type="ECO:0000313" key="1">
    <source>
        <dbReference type="EMBL" id="RKD29572.1"/>
    </source>
</evidence>
<sequence>MRFYYGNKSINRVLDEMEFWKRQEAEHTVVIRKIVTDLEHPFQEKLEDLENEFSKIEERTVEYIQVLNRSGYSPTIYQEIMNLVNFALLQSEHFVVFLNKIINESQAVKNNRPAIIVINHIQRESEYFIGIARTILENYCYW</sequence>
<accession>A0A419SWI8</accession>